<dbReference type="EMBL" id="AVNC01000022">
    <property type="protein sequence ID" value="EQK40009.1"/>
    <property type="molecule type" value="Genomic_DNA"/>
</dbReference>
<name>T4V8F7_PARBF</name>
<protein>
    <submittedName>
        <fullName evidence="2">Uncharacterized protein</fullName>
    </submittedName>
</protein>
<dbReference type="PATRIC" id="fig|1233171.3.peg.3371"/>
<dbReference type="RefSeq" id="WP_021434473.1">
    <property type="nucleotide sequence ID" value="NZ_AVNC01000022.1"/>
</dbReference>
<evidence type="ECO:0000313" key="2">
    <source>
        <dbReference type="EMBL" id="EQK40009.1"/>
    </source>
</evidence>
<dbReference type="GeneID" id="67474432"/>
<keyword evidence="1" id="KW-1133">Transmembrane helix</keyword>
<evidence type="ECO:0000313" key="3">
    <source>
        <dbReference type="Proteomes" id="UP000015688"/>
    </source>
</evidence>
<reference evidence="2 3" key="1">
    <citation type="submission" date="2013-06" db="EMBL/GenBank/DDBJ databases">
        <authorList>
            <person name="Walk S."/>
            <person name="Aronoff D."/>
            <person name="Young V.Y."/>
            <person name="Marsh J."/>
            <person name="Harrison L."/>
            <person name="Daugherty S.C."/>
            <person name="Shefchek K.A."/>
            <person name="Hine E.E."/>
            <person name="Tallon L.J."/>
            <person name="Sadzewicz L.K."/>
            <person name="Rasko D.A."/>
        </authorList>
    </citation>
    <scope>NUCLEOTIDE SEQUENCE [LARGE SCALE GENOMIC DNA]</scope>
    <source>
        <strain evidence="2 3">ATCC 638</strain>
    </source>
</reference>
<keyword evidence="1" id="KW-0812">Transmembrane</keyword>
<gene>
    <name evidence="2" type="ORF">C672_3503</name>
</gene>
<organism evidence="2 3">
    <name type="scientific">Paraclostridium bifermentans ATCC 638 = DSM 14991</name>
    <dbReference type="NCBI Taxonomy" id="1233171"/>
    <lineage>
        <taxon>Bacteria</taxon>
        <taxon>Bacillati</taxon>
        <taxon>Bacillota</taxon>
        <taxon>Clostridia</taxon>
        <taxon>Peptostreptococcales</taxon>
        <taxon>Peptostreptococcaceae</taxon>
        <taxon>Paraclostridium</taxon>
    </lineage>
</organism>
<keyword evidence="1" id="KW-0472">Membrane</keyword>
<comment type="caution">
    <text evidence="2">The sequence shown here is derived from an EMBL/GenBank/DDBJ whole genome shotgun (WGS) entry which is preliminary data.</text>
</comment>
<accession>T4V8F7</accession>
<proteinExistence type="predicted"/>
<sequence length="138" mass="16261">MVEFIVFGILAIICWIAFKIANGVLNLIVFKNIKGCFGTNRFNNKIKMVGFKKLSKTQFIRNAIGYIDTLEVGKEYVTVTHTILKDYIIKNKSKYNLKVECNNKIVKRRILIEKIWLFNFKDFTKKVDFYELHITKLK</sequence>
<evidence type="ECO:0000256" key="1">
    <source>
        <dbReference type="SAM" id="Phobius"/>
    </source>
</evidence>
<dbReference type="AlphaFoldDB" id="T4V8F7"/>
<dbReference type="Proteomes" id="UP000015688">
    <property type="component" value="Unassembled WGS sequence"/>
</dbReference>
<feature type="transmembrane region" description="Helical" evidence="1">
    <location>
        <begin position="6"/>
        <end position="30"/>
    </location>
</feature>